<dbReference type="STRING" id="1849047.A0A3D8SU62"/>
<dbReference type="Proteomes" id="UP000256645">
    <property type="component" value="Unassembled WGS sequence"/>
</dbReference>
<dbReference type="PANTHER" id="PTHR42812">
    <property type="entry name" value="BETA-XYLOSIDASE"/>
    <property type="match status" value="1"/>
</dbReference>
<dbReference type="Gene3D" id="2.115.10.20">
    <property type="entry name" value="Glycosyl hydrolase domain, family 43"/>
    <property type="match status" value="1"/>
</dbReference>
<evidence type="ECO:0000256" key="6">
    <source>
        <dbReference type="RuleBase" id="RU361187"/>
    </source>
</evidence>
<dbReference type="InterPro" id="IPR013320">
    <property type="entry name" value="ConA-like_dom_sf"/>
</dbReference>
<dbReference type="AlphaFoldDB" id="A0A3D8SU62"/>
<feature type="active site" description="Proton acceptor" evidence="4">
    <location>
        <position position="18"/>
    </location>
</feature>
<comment type="similarity">
    <text evidence="1 6">Belongs to the glycosyl hydrolase 43 family.</text>
</comment>
<gene>
    <name evidence="8" type="ORF">BP6252_01340</name>
</gene>
<proteinExistence type="inferred from homology"/>
<dbReference type="PANTHER" id="PTHR42812:SF12">
    <property type="entry name" value="BETA-XYLOSIDASE-RELATED"/>
    <property type="match status" value="1"/>
</dbReference>
<feature type="site" description="Important for catalytic activity, responsible for pKa modulation of the active site Glu and correct orientation of both the proton donor and substrate" evidence="5">
    <location>
        <position position="144"/>
    </location>
</feature>
<dbReference type="Pfam" id="PF04616">
    <property type="entry name" value="Glyco_hydro_43"/>
    <property type="match status" value="1"/>
</dbReference>
<evidence type="ECO:0000313" key="9">
    <source>
        <dbReference type="Proteomes" id="UP000256645"/>
    </source>
</evidence>
<dbReference type="InterPro" id="IPR041542">
    <property type="entry name" value="GH43_C2"/>
</dbReference>
<dbReference type="InterPro" id="IPR051795">
    <property type="entry name" value="Glycosyl_Hydrlase_43"/>
</dbReference>
<keyword evidence="3 6" id="KW-0326">Glycosidase</keyword>
<dbReference type="SUPFAM" id="SSF75005">
    <property type="entry name" value="Arabinanase/levansucrase/invertase"/>
    <property type="match status" value="1"/>
</dbReference>
<evidence type="ECO:0000313" key="8">
    <source>
        <dbReference type="EMBL" id="RDW89308.1"/>
    </source>
</evidence>
<keyword evidence="9" id="KW-1185">Reference proteome</keyword>
<dbReference type="GO" id="GO:0004553">
    <property type="term" value="F:hydrolase activity, hydrolyzing O-glycosyl compounds"/>
    <property type="evidence" value="ECO:0007669"/>
    <property type="project" value="InterPro"/>
</dbReference>
<feature type="domain" description="Beta-xylosidase C-terminal Concanavalin A-like" evidence="7">
    <location>
        <begin position="352"/>
        <end position="511"/>
    </location>
</feature>
<dbReference type="GO" id="GO:0005975">
    <property type="term" value="P:carbohydrate metabolic process"/>
    <property type="evidence" value="ECO:0007669"/>
    <property type="project" value="InterPro"/>
</dbReference>
<reference evidence="8 9" key="1">
    <citation type="journal article" date="2018" name="IMA Fungus">
        <title>IMA Genome-F 9: Draft genome sequence of Annulohypoxylon stygium, Aspergillus mulundensis, Berkeleyomyces basicola (syn. Thielaviopsis basicola), Ceratocystis smalleyi, two Cercospora beticola strains, Coleophoma cylindrospora, Fusarium fracticaudum, Phialophora cf. hyalina, and Morchella septimelata.</title>
        <authorList>
            <person name="Wingfield B.D."/>
            <person name="Bills G.F."/>
            <person name="Dong Y."/>
            <person name="Huang W."/>
            <person name="Nel W.J."/>
            <person name="Swalarsk-Parry B.S."/>
            <person name="Vaghefi N."/>
            <person name="Wilken P.M."/>
            <person name="An Z."/>
            <person name="de Beer Z.W."/>
            <person name="De Vos L."/>
            <person name="Chen L."/>
            <person name="Duong T.A."/>
            <person name="Gao Y."/>
            <person name="Hammerbacher A."/>
            <person name="Kikkert J.R."/>
            <person name="Li Y."/>
            <person name="Li H."/>
            <person name="Li K."/>
            <person name="Li Q."/>
            <person name="Liu X."/>
            <person name="Ma X."/>
            <person name="Naidoo K."/>
            <person name="Pethybridge S.J."/>
            <person name="Sun J."/>
            <person name="Steenkamp E.T."/>
            <person name="van der Nest M.A."/>
            <person name="van Wyk S."/>
            <person name="Wingfield M.J."/>
            <person name="Xiong C."/>
            <person name="Yue Q."/>
            <person name="Zhang X."/>
        </authorList>
    </citation>
    <scope>NUCLEOTIDE SEQUENCE [LARGE SCALE GENOMIC DNA]</scope>
    <source>
        <strain evidence="8 9">BP6252</strain>
    </source>
</reference>
<comment type="caution">
    <text evidence="8">The sequence shown here is derived from an EMBL/GenBank/DDBJ whole genome shotgun (WGS) entry which is preliminary data.</text>
</comment>
<evidence type="ECO:0000256" key="2">
    <source>
        <dbReference type="ARBA" id="ARBA00022801"/>
    </source>
</evidence>
<sequence length="524" mass="58612">MSSACEYKNPIIPGFAPDPSVVFVNGTFYLVNSSFHIFPGLPIYASQDLKDWKHIGNAINRPEQIDLSKSCIDSFGIAPGITLIAAEGHLAPSIRYHKGTFYIVCTNSVSDGTNLTTQNFYVTTKNIMSDVWSDPIFFEFKGIDPSLFFDDDDRAYAHGSYRPGPVYDPQCAIRQVELDIATGKALSETKEIWKGYLGKDDAEGPHIYKKDGWYYLLTAEGGTFEEHQVDMARSRDIWGPYESCPSNPILTAYGTDEYVQHTGHGDLFQDGLGKWWITCLGVRKENGRFPLGRETFLAPVEWVTDGWPVIEHPRMSFQRHALLASPDQQLPHESSPRVEDVYIRDANLADYTFSKDNKTVTLLARSTDLFAPTGSTTFLGKRQRSLDCTVTTSLQWDSTSSTTGLSEAGLTVYKEDFRHISIYYNHALSKICFRRFHKFHGGATIMEFEIEPASISKIDFRIQASAMEYKFSFRVGTDDWVDAGSADTSEMTGIDFTGTIFGVFASSQEGKEGDLVVMSCVDVV</sequence>
<feature type="active site" description="Proton donor" evidence="4">
    <location>
        <position position="203"/>
    </location>
</feature>
<protein>
    <recommendedName>
        <fullName evidence="7">Beta-xylosidase C-terminal Concanavalin A-like domain-containing protein</fullName>
    </recommendedName>
</protein>
<evidence type="ECO:0000259" key="7">
    <source>
        <dbReference type="Pfam" id="PF17851"/>
    </source>
</evidence>
<evidence type="ECO:0000256" key="3">
    <source>
        <dbReference type="ARBA" id="ARBA00023295"/>
    </source>
</evidence>
<dbReference type="CDD" id="cd18617">
    <property type="entry name" value="GH43_XynB-like"/>
    <property type="match status" value="1"/>
</dbReference>
<dbReference type="InterPro" id="IPR006710">
    <property type="entry name" value="Glyco_hydro_43"/>
</dbReference>
<dbReference type="InterPro" id="IPR023296">
    <property type="entry name" value="Glyco_hydro_beta-prop_sf"/>
</dbReference>
<dbReference type="SUPFAM" id="SSF49899">
    <property type="entry name" value="Concanavalin A-like lectins/glucanases"/>
    <property type="match status" value="1"/>
</dbReference>
<evidence type="ECO:0000256" key="5">
    <source>
        <dbReference type="PIRSR" id="PIRSR606710-2"/>
    </source>
</evidence>
<accession>A0A3D8SU62</accession>
<name>A0A3D8SU62_9HELO</name>
<evidence type="ECO:0000256" key="1">
    <source>
        <dbReference type="ARBA" id="ARBA00009865"/>
    </source>
</evidence>
<dbReference type="EMBL" id="PDLM01000001">
    <property type="protein sequence ID" value="RDW89308.1"/>
    <property type="molecule type" value="Genomic_DNA"/>
</dbReference>
<organism evidence="8 9">
    <name type="scientific">Coleophoma cylindrospora</name>
    <dbReference type="NCBI Taxonomy" id="1849047"/>
    <lineage>
        <taxon>Eukaryota</taxon>
        <taxon>Fungi</taxon>
        <taxon>Dikarya</taxon>
        <taxon>Ascomycota</taxon>
        <taxon>Pezizomycotina</taxon>
        <taxon>Leotiomycetes</taxon>
        <taxon>Helotiales</taxon>
        <taxon>Dermateaceae</taxon>
        <taxon>Coleophoma</taxon>
    </lineage>
</organism>
<dbReference type="OrthoDB" id="2139957at2759"/>
<keyword evidence="2 6" id="KW-0378">Hydrolase</keyword>
<evidence type="ECO:0000256" key="4">
    <source>
        <dbReference type="PIRSR" id="PIRSR606710-1"/>
    </source>
</evidence>
<dbReference type="Gene3D" id="2.60.120.200">
    <property type="match status" value="1"/>
</dbReference>
<dbReference type="Pfam" id="PF17851">
    <property type="entry name" value="GH43_C2"/>
    <property type="match status" value="1"/>
</dbReference>